<dbReference type="KEGG" id="ccan:109702495"/>
<feature type="compositionally biased region" description="Low complexity" evidence="1">
    <location>
        <begin position="25"/>
        <end position="50"/>
    </location>
</feature>
<protein>
    <submittedName>
        <fullName evidence="2">MAPK-interacting and spindle-stabilizing protein-like</fullName>
    </submittedName>
</protein>
<organism evidence="2">
    <name type="scientific">Castor canadensis</name>
    <name type="common">American beaver</name>
    <dbReference type="NCBI Taxonomy" id="51338"/>
    <lineage>
        <taxon>Eukaryota</taxon>
        <taxon>Metazoa</taxon>
        <taxon>Chordata</taxon>
        <taxon>Craniata</taxon>
        <taxon>Vertebrata</taxon>
        <taxon>Euteleostomi</taxon>
        <taxon>Mammalia</taxon>
        <taxon>Eutheria</taxon>
        <taxon>Euarchontoglires</taxon>
        <taxon>Glires</taxon>
        <taxon>Rodentia</taxon>
        <taxon>Castorimorpha</taxon>
        <taxon>Castoridae</taxon>
        <taxon>Castor</taxon>
    </lineage>
</organism>
<evidence type="ECO:0000256" key="1">
    <source>
        <dbReference type="SAM" id="MobiDB-lite"/>
    </source>
</evidence>
<evidence type="ECO:0000313" key="2">
    <source>
        <dbReference type="RefSeq" id="XP_020043404.1"/>
    </source>
</evidence>
<feature type="region of interest" description="Disordered" evidence="1">
    <location>
        <begin position="21"/>
        <end position="69"/>
    </location>
</feature>
<accession>A0A8B7WIF2</accession>
<name>A0A8B7WIF2_CASCN</name>
<reference evidence="2" key="1">
    <citation type="submission" date="2025-08" db="UniProtKB">
        <authorList>
            <consortium name="RefSeq"/>
        </authorList>
    </citation>
    <scope>IDENTIFICATION</scope>
    <source>
        <tissue evidence="2">Leukocyte</tissue>
    </source>
</reference>
<dbReference type="RefSeq" id="XP_020043404.1">
    <property type="nucleotide sequence ID" value="XM_020187815.1"/>
</dbReference>
<feature type="compositionally biased region" description="Pro residues" evidence="1">
    <location>
        <begin position="58"/>
        <end position="68"/>
    </location>
</feature>
<gene>
    <name evidence="2" type="primary">LOC109702495</name>
</gene>
<proteinExistence type="predicted"/>
<sequence length="199" mass="20769">MSSEAILAPRPRHCRCVRGAVGQSGRAPRSLLAAAGPPGARRTRGPPGLRSPQAVTPLRPPLQYPRPAPALTLRGLKGAAAGRGEATPGLPGERQRLVQAPSLPLLGPAASAAGSGGVTPEQRRLFPWPFPYPLRLSTSPAFAAPPRPASPKFSAPRFAGVYSRRPGPPLCPLSPVLHPAPARPCWGCMLRPGAAWRNA</sequence>
<dbReference type="AlphaFoldDB" id="A0A8B7WIF2"/>